<reference evidence="3" key="2">
    <citation type="journal article" date="2018" name="BMC Genomics">
        <title>Whole genome sequencing and function prediction of 133 gut anaerobes isolated from chicken caecum in pure cultures.</title>
        <authorList>
            <person name="Medvecky M."/>
            <person name="Cejkova D."/>
            <person name="Polansky O."/>
            <person name="Karasova D."/>
            <person name="Kubasova T."/>
            <person name="Cizek A."/>
            <person name="Rychlik I."/>
        </authorList>
    </citation>
    <scope>NUCLEOTIDE SEQUENCE</scope>
    <source>
        <strain evidence="3">An101</strain>
        <strain evidence="2">An115</strain>
    </source>
</reference>
<dbReference type="Proteomes" id="UP000195859">
    <property type="component" value="Unassembled WGS sequence"/>
</dbReference>
<dbReference type="AlphaFoldDB" id="A0A1Y4UGN5"/>
<keyword evidence="1" id="KW-0472">Membrane</keyword>
<dbReference type="EMBL" id="NFLZ01000022">
    <property type="protein sequence ID" value="OUQ75139.1"/>
    <property type="molecule type" value="Genomic_DNA"/>
</dbReference>
<dbReference type="Proteomes" id="UP000196293">
    <property type="component" value="Unassembled WGS sequence"/>
</dbReference>
<protein>
    <submittedName>
        <fullName evidence="3">Uncharacterized protein</fullName>
    </submittedName>
</protein>
<dbReference type="EMBL" id="NFLS01000010">
    <property type="protein sequence ID" value="OUQ56283.1"/>
    <property type="molecule type" value="Genomic_DNA"/>
</dbReference>
<keyword evidence="5" id="KW-1185">Reference proteome</keyword>
<evidence type="ECO:0000313" key="4">
    <source>
        <dbReference type="Proteomes" id="UP000195859"/>
    </source>
</evidence>
<keyword evidence="1" id="KW-1133">Transmembrane helix</keyword>
<comment type="caution">
    <text evidence="3">The sequence shown here is derived from an EMBL/GenBank/DDBJ whole genome shotgun (WGS) entry which is preliminary data.</text>
</comment>
<gene>
    <name evidence="3" type="ORF">B5E44_07940</name>
    <name evidence="2" type="ORF">B5E59_05250</name>
</gene>
<reference evidence="4 5" key="1">
    <citation type="submission" date="2017-04" db="EMBL/GenBank/DDBJ databases">
        <title>Function of individual gut microbiota members based on whole genome sequencing of pure cultures obtained from chicken caecum.</title>
        <authorList>
            <person name="Medvecky M."/>
            <person name="Cejkova D."/>
            <person name="Polansky O."/>
            <person name="Karasova D."/>
            <person name="Kubasova T."/>
            <person name="Cizek A."/>
            <person name="Rychlik I."/>
        </authorList>
    </citation>
    <scope>NUCLEOTIDE SEQUENCE [LARGE SCALE GENOMIC DNA]</scope>
    <source>
        <strain evidence="4">An101</strain>
        <strain evidence="5">An115</strain>
    </source>
</reference>
<accession>A0A1Y4UGN5</accession>
<evidence type="ECO:0000256" key="1">
    <source>
        <dbReference type="SAM" id="Phobius"/>
    </source>
</evidence>
<sequence>MISKENKYDNEKESSDVKVIKLISLTLGISLILTTFTAILYQDLKPMFKNIIAFLDKNVRISSSLITPLSWMLALGIIVIIAYYWGSAIHKLVSNPLKSSIISIIHIILALLFVFVDLGGFVDFITAKTVTAKEVWTIFVFMLFVVFSVLRILKAIIEWLKKDGTSNKSIPRTTVLLTLLGTILGLLLKK</sequence>
<feature type="transmembrane region" description="Helical" evidence="1">
    <location>
        <begin position="61"/>
        <end position="85"/>
    </location>
</feature>
<evidence type="ECO:0000313" key="2">
    <source>
        <dbReference type="EMBL" id="OUQ56283.1"/>
    </source>
</evidence>
<name>A0A1Y4UGN5_9LACO</name>
<dbReference type="RefSeq" id="WP_087176296.1">
    <property type="nucleotide sequence ID" value="NZ_NFLS01000010.1"/>
</dbReference>
<feature type="transmembrane region" description="Helical" evidence="1">
    <location>
        <begin position="136"/>
        <end position="157"/>
    </location>
</feature>
<organism evidence="3 4">
    <name type="scientific">Lactobacillus gallinarum</name>
    <dbReference type="NCBI Taxonomy" id="52242"/>
    <lineage>
        <taxon>Bacteria</taxon>
        <taxon>Bacillati</taxon>
        <taxon>Bacillota</taxon>
        <taxon>Bacilli</taxon>
        <taxon>Lactobacillales</taxon>
        <taxon>Lactobacillaceae</taxon>
        <taxon>Lactobacillus</taxon>
    </lineage>
</organism>
<proteinExistence type="predicted"/>
<feature type="transmembrane region" description="Helical" evidence="1">
    <location>
        <begin position="20"/>
        <end position="41"/>
    </location>
</feature>
<feature type="transmembrane region" description="Helical" evidence="1">
    <location>
        <begin position="169"/>
        <end position="188"/>
    </location>
</feature>
<feature type="transmembrane region" description="Helical" evidence="1">
    <location>
        <begin position="97"/>
        <end position="116"/>
    </location>
</feature>
<keyword evidence="1" id="KW-0812">Transmembrane</keyword>
<evidence type="ECO:0000313" key="3">
    <source>
        <dbReference type="EMBL" id="OUQ75139.1"/>
    </source>
</evidence>
<evidence type="ECO:0000313" key="5">
    <source>
        <dbReference type="Proteomes" id="UP000196293"/>
    </source>
</evidence>